<dbReference type="PANTHER" id="PTHR30518">
    <property type="entry name" value="ENDOLYTIC MUREIN TRANSGLYCOSYLASE"/>
    <property type="match status" value="1"/>
</dbReference>
<proteinExistence type="inferred from homology"/>
<keyword evidence="3 7" id="KW-1133">Transmembrane helix</keyword>
<evidence type="ECO:0000256" key="2">
    <source>
        <dbReference type="ARBA" id="ARBA00022692"/>
    </source>
</evidence>
<dbReference type="RefSeq" id="WP_166918955.1">
    <property type="nucleotide sequence ID" value="NZ_JAASRN010000002.1"/>
</dbReference>
<comment type="function">
    <text evidence="7">Functions as a peptidoglycan terminase that cleaves nascent peptidoglycan strands endolytically to terminate their elongation.</text>
</comment>
<dbReference type="GO" id="GO:0009252">
    <property type="term" value="P:peptidoglycan biosynthetic process"/>
    <property type="evidence" value="ECO:0007669"/>
    <property type="project" value="UniProtKB-UniRule"/>
</dbReference>
<gene>
    <name evidence="7" type="primary">mltG</name>
    <name evidence="8" type="ORF">FHS56_001191</name>
</gene>
<dbReference type="InterPro" id="IPR003770">
    <property type="entry name" value="MLTG-like"/>
</dbReference>
<dbReference type="NCBIfam" id="TIGR00247">
    <property type="entry name" value="endolytic transglycosylase MltG"/>
    <property type="match status" value="1"/>
</dbReference>
<sequence>MRMTRTKVVVFVTAMIFLSTFSFYGYQMLNAPNVLNTHNGKISRSVVYLYIPAGATFQTVLDSLERHKALEDKLSFAFLAKLMGYQQKVKTGRYKLHPDMSNKELLYMLLSGKQEPINLLIPPLRKIDNILPLLDKQLMITAQDIEQAMQQWQDTLRREGLDSTSYWCIFLPNTYEVYWDVSAPQLIKRMLQEYRHFWNEERRQKAKAIGMTPHEVMTLASIVQAESSKMDEMPRIAGVYVNRLRRNMFLQADPTIMYAVGDYSMRRVLKKHLAVDSPYNTYKYKGLPPGPIGIPTPQAIEAVLNYELHDYLYFCAKDDFSGYHLFAKSYEEHLRNARSYQKAVSKLSREENE</sequence>
<comment type="caution">
    <text evidence="8">The sequence shown here is derived from an EMBL/GenBank/DDBJ whole genome shotgun (WGS) entry which is preliminary data.</text>
</comment>
<reference evidence="8 9" key="1">
    <citation type="submission" date="2020-03" db="EMBL/GenBank/DDBJ databases">
        <title>Genomic Encyclopedia of Type Strains, Phase IV (KMG-IV): sequencing the most valuable type-strain genomes for metagenomic binning, comparative biology and taxonomic classification.</title>
        <authorList>
            <person name="Goeker M."/>
        </authorList>
    </citation>
    <scope>NUCLEOTIDE SEQUENCE [LARGE SCALE GENOMIC DNA]</scope>
    <source>
        <strain evidence="8 9">DSM 5718</strain>
    </source>
</reference>
<evidence type="ECO:0000256" key="3">
    <source>
        <dbReference type="ARBA" id="ARBA00022989"/>
    </source>
</evidence>
<evidence type="ECO:0000256" key="7">
    <source>
        <dbReference type="HAMAP-Rule" id="MF_02065"/>
    </source>
</evidence>
<comment type="catalytic activity">
    <reaction evidence="7">
        <text>a peptidoglycan chain = a peptidoglycan chain with N-acetyl-1,6-anhydromuramyl-[peptide] at the reducing end + a peptidoglycan chain with N-acetylglucosamine at the non-reducing end.</text>
        <dbReference type="EC" id="4.2.2.29"/>
    </reaction>
</comment>
<name>A0A846MPY3_9BACT</name>
<keyword evidence="5 7" id="KW-0456">Lyase</keyword>
<dbReference type="Gene3D" id="3.30.160.60">
    <property type="entry name" value="Classic Zinc Finger"/>
    <property type="match status" value="1"/>
</dbReference>
<dbReference type="CDD" id="cd08010">
    <property type="entry name" value="MltG_like"/>
    <property type="match status" value="1"/>
</dbReference>
<dbReference type="EMBL" id="JAASRN010000002">
    <property type="protein sequence ID" value="NIK73678.1"/>
    <property type="molecule type" value="Genomic_DNA"/>
</dbReference>
<dbReference type="HAMAP" id="MF_02065">
    <property type="entry name" value="MltG"/>
    <property type="match status" value="1"/>
</dbReference>
<keyword evidence="9" id="KW-1185">Reference proteome</keyword>
<protein>
    <recommendedName>
        <fullName evidence="7">Endolytic murein transglycosylase</fullName>
        <ecNumber evidence="7">4.2.2.29</ecNumber>
    </recommendedName>
    <alternativeName>
        <fullName evidence="7">Peptidoglycan lytic transglycosylase</fullName>
    </alternativeName>
    <alternativeName>
        <fullName evidence="7">Peptidoglycan polymerization terminase</fullName>
    </alternativeName>
</protein>
<keyword evidence="4 7" id="KW-0472">Membrane</keyword>
<dbReference type="PANTHER" id="PTHR30518:SF2">
    <property type="entry name" value="ENDOLYTIC MUREIN TRANSGLYCOSYLASE"/>
    <property type="match status" value="1"/>
</dbReference>
<comment type="similarity">
    <text evidence="7">Belongs to the transglycosylase MltG family.</text>
</comment>
<feature type="site" description="Important for catalytic activity" evidence="7">
    <location>
        <position position="226"/>
    </location>
</feature>
<evidence type="ECO:0000256" key="6">
    <source>
        <dbReference type="ARBA" id="ARBA00023316"/>
    </source>
</evidence>
<dbReference type="GO" id="GO:0005886">
    <property type="term" value="C:plasma membrane"/>
    <property type="evidence" value="ECO:0007669"/>
    <property type="project" value="UniProtKB-UniRule"/>
</dbReference>
<evidence type="ECO:0000313" key="8">
    <source>
        <dbReference type="EMBL" id="NIK73678.1"/>
    </source>
</evidence>
<evidence type="ECO:0000256" key="5">
    <source>
        <dbReference type="ARBA" id="ARBA00023239"/>
    </source>
</evidence>
<keyword evidence="2 7" id="KW-0812">Transmembrane</keyword>
<accession>A0A846MPY3</accession>
<dbReference type="GO" id="GO:0071555">
    <property type="term" value="P:cell wall organization"/>
    <property type="evidence" value="ECO:0007669"/>
    <property type="project" value="UniProtKB-KW"/>
</dbReference>
<evidence type="ECO:0000256" key="4">
    <source>
        <dbReference type="ARBA" id="ARBA00023136"/>
    </source>
</evidence>
<dbReference type="Pfam" id="PF02618">
    <property type="entry name" value="YceG"/>
    <property type="match status" value="1"/>
</dbReference>
<dbReference type="Proteomes" id="UP000537126">
    <property type="component" value="Unassembled WGS sequence"/>
</dbReference>
<dbReference type="AlphaFoldDB" id="A0A846MPY3"/>
<dbReference type="GO" id="GO:0008932">
    <property type="term" value="F:lytic endotransglycosylase activity"/>
    <property type="evidence" value="ECO:0007669"/>
    <property type="project" value="UniProtKB-UniRule"/>
</dbReference>
<organism evidence="8 9">
    <name type="scientific">Thermonema lapsum</name>
    <dbReference type="NCBI Taxonomy" id="28195"/>
    <lineage>
        <taxon>Bacteria</taxon>
        <taxon>Pseudomonadati</taxon>
        <taxon>Bacteroidota</taxon>
        <taxon>Cytophagia</taxon>
        <taxon>Cytophagales</taxon>
        <taxon>Thermonemataceae</taxon>
        <taxon>Thermonema</taxon>
    </lineage>
</organism>
<dbReference type="EC" id="4.2.2.29" evidence="7"/>
<dbReference type="Gene3D" id="3.30.1490.480">
    <property type="entry name" value="Endolytic murein transglycosylase"/>
    <property type="match status" value="1"/>
</dbReference>
<keyword evidence="1 7" id="KW-1003">Cell membrane</keyword>
<evidence type="ECO:0000256" key="1">
    <source>
        <dbReference type="ARBA" id="ARBA00022475"/>
    </source>
</evidence>
<keyword evidence="6 7" id="KW-0961">Cell wall biogenesis/degradation</keyword>
<evidence type="ECO:0000313" key="9">
    <source>
        <dbReference type="Proteomes" id="UP000537126"/>
    </source>
</evidence>